<comment type="caution">
    <text evidence="9">The sequence shown here is derived from an EMBL/GenBank/DDBJ whole genome shotgun (WGS) entry which is preliminary data.</text>
</comment>
<accession>A0AAN7AJ51</accession>
<evidence type="ECO:0000256" key="3">
    <source>
        <dbReference type="ARBA" id="ARBA00022989"/>
    </source>
</evidence>
<feature type="compositionally biased region" description="Basic and acidic residues" evidence="6">
    <location>
        <begin position="332"/>
        <end position="345"/>
    </location>
</feature>
<gene>
    <name evidence="9" type="ORF">QBC35DRAFT_383787</name>
</gene>
<protein>
    <recommendedName>
        <fullName evidence="8">Rhodopsin domain-containing protein</fullName>
    </recommendedName>
</protein>
<comment type="subcellular location">
    <subcellularLocation>
        <location evidence="1">Membrane</location>
        <topology evidence="1">Multi-pass membrane protein</topology>
    </subcellularLocation>
</comment>
<feature type="domain" description="Rhodopsin" evidence="8">
    <location>
        <begin position="55"/>
        <end position="292"/>
    </location>
</feature>
<feature type="transmembrane region" description="Helical" evidence="7">
    <location>
        <begin position="38"/>
        <end position="59"/>
    </location>
</feature>
<feature type="transmembrane region" description="Helical" evidence="7">
    <location>
        <begin position="148"/>
        <end position="169"/>
    </location>
</feature>
<dbReference type="GO" id="GO:0016020">
    <property type="term" value="C:membrane"/>
    <property type="evidence" value="ECO:0007669"/>
    <property type="project" value="UniProtKB-SubCell"/>
</dbReference>
<keyword evidence="3 7" id="KW-1133">Transmembrane helix</keyword>
<feature type="transmembrane region" description="Helical" evidence="7">
    <location>
        <begin position="71"/>
        <end position="91"/>
    </location>
</feature>
<dbReference type="AlphaFoldDB" id="A0AAN7AJ51"/>
<reference evidence="9" key="2">
    <citation type="submission" date="2023-05" db="EMBL/GenBank/DDBJ databases">
        <authorList>
            <consortium name="Lawrence Berkeley National Laboratory"/>
            <person name="Steindorff A."/>
            <person name="Hensen N."/>
            <person name="Bonometti L."/>
            <person name="Westerberg I."/>
            <person name="Brannstrom I.O."/>
            <person name="Guillou S."/>
            <person name="Cros-Aarteil S."/>
            <person name="Calhoun S."/>
            <person name="Haridas S."/>
            <person name="Kuo A."/>
            <person name="Mondo S."/>
            <person name="Pangilinan J."/>
            <person name="Riley R."/>
            <person name="Labutti K."/>
            <person name="Andreopoulos B."/>
            <person name="Lipzen A."/>
            <person name="Chen C."/>
            <person name="Yanf M."/>
            <person name="Daum C."/>
            <person name="Ng V."/>
            <person name="Clum A."/>
            <person name="Ohm R."/>
            <person name="Martin F."/>
            <person name="Silar P."/>
            <person name="Natvig D."/>
            <person name="Lalanne C."/>
            <person name="Gautier V."/>
            <person name="Ament-Velasquez S.L."/>
            <person name="Kruys A."/>
            <person name="Hutchinson M.I."/>
            <person name="Powell A.J."/>
            <person name="Barry K."/>
            <person name="Miller A.N."/>
            <person name="Grigoriev I.V."/>
            <person name="Debuchy R."/>
            <person name="Gladieux P."/>
            <person name="Thoren M.H."/>
            <person name="Johannesson H."/>
        </authorList>
    </citation>
    <scope>NUCLEOTIDE SEQUENCE</scope>
    <source>
        <strain evidence="9">PSN309</strain>
    </source>
</reference>
<dbReference type="Pfam" id="PF20684">
    <property type="entry name" value="Fung_rhodopsin"/>
    <property type="match status" value="1"/>
</dbReference>
<proteinExistence type="inferred from homology"/>
<feature type="transmembrane region" description="Helical" evidence="7">
    <location>
        <begin position="199"/>
        <end position="217"/>
    </location>
</feature>
<dbReference type="PANTHER" id="PTHR33048">
    <property type="entry name" value="PTH11-LIKE INTEGRAL MEMBRANE PROTEIN (AFU_ORTHOLOGUE AFUA_5G11245)"/>
    <property type="match status" value="1"/>
</dbReference>
<dbReference type="PANTHER" id="PTHR33048:SF42">
    <property type="entry name" value="INTEGRAL MEMBRANE PROTEIN"/>
    <property type="match status" value="1"/>
</dbReference>
<sequence length="380" mass="41979">MATTTQPDGTKPDQFAVPIAPTAEELALLPHDDAAPKLIGVVWTLVSISLLFLGLRLYCRMLKRQALWWDDLFLIGAMACMISECCLMTYMTTLGYGLHIWDFPMENMMKLLLPMNISGTLSVVASVWSKTSFGITLLHLTNGWMKKVTWFCIISMNISMGLSAMFPWVSCTPINKVWDMFVEGTCWAPTVLTNYNTFSGAYSAAMDITLAMLPWKFLWGLQMKPKEKIGVGLAMSMGVFAGITSIIKATMTPTAMLSEDFADGIDLWIWANGEVAASIVAACIPMLRVLVKDRKSSRNYPNSGYMKETGLSANRSRMVTIQSRPMPTASDVELHKLGDDDRSDRSILGSNNENINPGKAGIVQVTDFSVKYDDNVANKA</sequence>
<name>A0AAN7AJ51_9PEZI</name>
<dbReference type="Proteomes" id="UP001302126">
    <property type="component" value="Unassembled WGS sequence"/>
</dbReference>
<keyword evidence="4 7" id="KW-0472">Membrane</keyword>
<evidence type="ECO:0000256" key="4">
    <source>
        <dbReference type="ARBA" id="ARBA00023136"/>
    </source>
</evidence>
<evidence type="ECO:0000259" key="8">
    <source>
        <dbReference type="Pfam" id="PF20684"/>
    </source>
</evidence>
<feature type="region of interest" description="Disordered" evidence="6">
    <location>
        <begin position="330"/>
        <end position="359"/>
    </location>
</feature>
<evidence type="ECO:0000313" key="10">
    <source>
        <dbReference type="Proteomes" id="UP001302126"/>
    </source>
</evidence>
<keyword evidence="10" id="KW-1185">Reference proteome</keyword>
<dbReference type="InterPro" id="IPR049326">
    <property type="entry name" value="Rhodopsin_dom_fungi"/>
</dbReference>
<evidence type="ECO:0000256" key="7">
    <source>
        <dbReference type="SAM" id="Phobius"/>
    </source>
</evidence>
<feature type="transmembrane region" description="Helical" evidence="7">
    <location>
        <begin position="267"/>
        <end position="291"/>
    </location>
</feature>
<keyword evidence="2 7" id="KW-0812">Transmembrane</keyword>
<dbReference type="EMBL" id="MU864395">
    <property type="protein sequence ID" value="KAK4187927.1"/>
    <property type="molecule type" value="Genomic_DNA"/>
</dbReference>
<reference evidence="9" key="1">
    <citation type="journal article" date="2023" name="Mol. Phylogenet. Evol.">
        <title>Genome-scale phylogeny and comparative genomics of the fungal order Sordariales.</title>
        <authorList>
            <person name="Hensen N."/>
            <person name="Bonometti L."/>
            <person name="Westerberg I."/>
            <person name="Brannstrom I.O."/>
            <person name="Guillou S."/>
            <person name="Cros-Aarteil S."/>
            <person name="Calhoun S."/>
            <person name="Haridas S."/>
            <person name="Kuo A."/>
            <person name="Mondo S."/>
            <person name="Pangilinan J."/>
            <person name="Riley R."/>
            <person name="LaButti K."/>
            <person name="Andreopoulos B."/>
            <person name="Lipzen A."/>
            <person name="Chen C."/>
            <person name="Yan M."/>
            <person name="Daum C."/>
            <person name="Ng V."/>
            <person name="Clum A."/>
            <person name="Steindorff A."/>
            <person name="Ohm R.A."/>
            <person name="Martin F."/>
            <person name="Silar P."/>
            <person name="Natvig D.O."/>
            <person name="Lalanne C."/>
            <person name="Gautier V."/>
            <person name="Ament-Velasquez S.L."/>
            <person name="Kruys A."/>
            <person name="Hutchinson M.I."/>
            <person name="Powell A.J."/>
            <person name="Barry K."/>
            <person name="Miller A.N."/>
            <person name="Grigoriev I.V."/>
            <person name="Debuchy R."/>
            <person name="Gladieux P."/>
            <person name="Hiltunen Thoren M."/>
            <person name="Johannesson H."/>
        </authorList>
    </citation>
    <scope>NUCLEOTIDE SEQUENCE</scope>
    <source>
        <strain evidence="9">PSN309</strain>
    </source>
</reference>
<organism evidence="9 10">
    <name type="scientific">Podospora australis</name>
    <dbReference type="NCBI Taxonomy" id="1536484"/>
    <lineage>
        <taxon>Eukaryota</taxon>
        <taxon>Fungi</taxon>
        <taxon>Dikarya</taxon>
        <taxon>Ascomycota</taxon>
        <taxon>Pezizomycotina</taxon>
        <taxon>Sordariomycetes</taxon>
        <taxon>Sordariomycetidae</taxon>
        <taxon>Sordariales</taxon>
        <taxon>Podosporaceae</taxon>
        <taxon>Podospora</taxon>
    </lineage>
</organism>
<evidence type="ECO:0000256" key="5">
    <source>
        <dbReference type="ARBA" id="ARBA00038359"/>
    </source>
</evidence>
<feature type="transmembrane region" description="Helical" evidence="7">
    <location>
        <begin position="229"/>
        <end position="247"/>
    </location>
</feature>
<comment type="similarity">
    <text evidence="5">Belongs to the SAT4 family.</text>
</comment>
<evidence type="ECO:0000256" key="1">
    <source>
        <dbReference type="ARBA" id="ARBA00004141"/>
    </source>
</evidence>
<evidence type="ECO:0000256" key="2">
    <source>
        <dbReference type="ARBA" id="ARBA00022692"/>
    </source>
</evidence>
<evidence type="ECO:0000313" key="9">
    <source>
        <dbReference type="EMBL" id="KAK4187927.1"/>
    </source>
</evidence>
<evidence type="ECO:0000256" key="6">
    <source>
        <dbReference type="SAM" id="MobiDB-lite"/>
    </source>
</evidence>
<dbReference type="InterPro" id="IPR052337">
    <property type="entry name" value="SAT4-like"/>
</dbReference>